<dbReference type="GO" id="GO:0000785">
    <property type="term" value="C:chromatin"/>
    <property type="evidence" value="ECO:0007669"/>
    <property type="project" value="TreeGrafter"/>
</dbReference>
<dbReference type="STRING" id="698492.A0A0E9NB29"/>
<evidence type="ECO:0000256" key="3">
    <source>
        <dbReference type="SAM" id="MobiDB-lite"/>
    </source>
</evidence>
<evidence type="ECO:0000313" key="6">
    <source>
        <dbReference type="Proteomes" id="UP000033140"/>
    </source>
</evidence>
<keyword evidence="6" id="KW-1185">Reference proteome</keyword>
<feature type="compositionally biased region" description="Polar residues" evidence="3">
    <location>
        <begin position="496"/>
        <end position="522"/>
    </location>
</feature>
<dbReference type="AlphaFoldDB" id="A0A0E9NB29"/>
<evidence type="ECO:0000256" key="2">
    <source>
        <dbReference type="ARBA" id="ARBA00022705"/>
    </source>
</evidence>
<evidence type="ECO:0008006" key="7">
    <source>
        <dbReference type="Google" id="ProtNLM"/>
    </source>
</evidence>
<keyword evidence="4" id="KW-1133">Transmembrane helix</keyword>
<gene>
    <name evidence="5" type="ORF">G7K_1222-t1</name>
</gene>
<dbReference type="GO" id="GO:0031390">
    <property type="term" value="C:Ctf18 RFC-like complex"/>
    <property type="evidence" value="ECO:0007669"/>
    <property type="project" value="InterPro"/>
</dbReference>
<reference evidence="5 6" key="2">
    <citation type="journal article" date="2014" name="J. Gen. Appl. Microbiol.">
        <title>The early diverging ascomycetous budding yeast Saitoella complicata has three histone deacetylases belonging to the Clr6, Hos2, and Rpd3 lineages.</title>
        <authorList>
            <person name="Nishida H."/>
            <person name="Matsumoto T."/>
            <person name="Kondo S."/>
            <person name="Hamamoto M."/>
            <person name="Yoshikawa H."/>
        </authorList>
    </citation>
    <scope>NUCLEOTIDE SEQUENCE [LARGE SCALE GENOMIC DNA]</scope>
    <source>
        <strain evidence="5 6">NRRL Y-17804</strain>
    </source>
</reference>
<feature type="compositionally biased region" description="Polar residues" evidence="3">
    <location>
        <begin position="590"/>
        <end position="599"/>
    </location>
</feature>
<feature type="region of interest" description="Disordered" evidence="3">
    <location>
        <begin position="455"/>
        <end position="642"/>
    </location>
</feature>
<sequence>MSQLSQTPLFAAGPSTAQSLRLLELPPALLQLLDSPSPPKLTIKSSKDGLSTVLTTPSQSFVLKSVSQSNSLLIFRPDNQGLTNVASIGSYLEAVPSQARVDLSLVSEYDGESDLSPTDISLTKEEVQRRTPASDAEFEKACQEALCVTIDGALRRLAPSYIDRLLELIITTIVAEGMVLDSVSLSTLLASIGEDEENPTAIETVLTHFSSSTEPHALSPALVCTYLGTRLLASRANFPTDKKWTLISFISAWRSAVPHEFAAECKMELLKGEYISVTNTVIEWFPVGRLPTEPAARFMELFLAKPKWELGEIQPYIQDLAATSAKVDALLLQHARKRKEGGKTISSELVGTRLTSEGHSYRASRTIHFLCPPRKTSRIRSTLTRTHPDRSRRPFRTFRGLTTGCKTSTCLPLQFNEKSKLDRVCPKLNTSFSSSIQMALFSLSAQTRWCTVPRASRKMRRPARKSLHRMAEYSRLEGGSAGKSGRRLSPSPLRVVTSSGLQRVPSNASFASTSMPQTTTESPFHAPDDSLRRDSDDIRYDAPESARSSGEHEVLFESPFRSSVDQTRPRSLIGQNPFSNRAYQYDNPDARNSTESLQSAGAVRGDRARVEAEDENFGEHLLGARNDDPERGNVEDDEDHPPTLMSFRGVEKGAPNPYIPHKKWYRIPWERMPNLLSWAPKRVQGWFSFERSWTSYVFGLVMIAIFIVGCIVIFYTLGFSKPRFYQQGVGLSVLNGIDETGFNLTRYLNVSLTNPNFFAVTVKPLELWAVYNGTYFFGQTLDNSGIKLKAHAKNTSVVIPFVFSYLTSQDANTSFITQLALECGATTNDKPEALPYELLAQGKTKAVSAFNIQMDMGRTPGGMTCDSLTGKVVRRMAELRGVTLADWQQGNDDVSAGDTA</sequence>
<feature type="compositionally biased region" description="Basic and acidic residues" evidence="3">
    <location>
        <begin position="625"/>
        <end position="634"/>
    </location>
</feature>
<comment type="caution">
    <text evidence="5">The sequence shown here is derived from an EMBL/GenBank/DDBJ whole genome shotgun (WGS) entry which is preliminary data.</text>
</comment>
<accession>A0A0E9NB29</accession>
<comment type="similarity">
    <text evidence="1">Belongs to the DCC1 family.</text>
</comment>
<evidence type="ECO:0000256" key="1">
    <source>
        <dbReference type="ARBA" id="ARBA00007017"/>
    </source>
</evidence>
<dbReference type="GO" id="GO:0006260">
    <property type="term" value="P:DNA replication"/>
    <property type="evidence" value="ECO:0007669"/>
    <property type="project" value="UniProtKB-KW"/>
</dbReference>
<proteinExistence type="inferred from homology"/>
<dbReference type="EMBL" id="BACD03000006">
    <property type="protein sequence ID" value="GAO47008.1"/>
    <property type="molecule type" value="Genomic_DNA"/>
</dbReference>
<dbReference type="Proteomes" id="UP000033140">
    <property type="component" value="Unassembled WGS sequence"/>
</dbReference>
<protein>
    <recommendedName>
        <fullName evidence="7">Sister chromatid cohesion protein DCC1</fullName>
    </recommendedName>
</protein>
<feature type="compositionally biased region" description="Polar residues" evidence="3">
    <location>
        <begin position="573"/>
        <end position="582"/>
    </location>
</feature>
<dbReference type="GO" id="GO:0000775">
    <property type="term" value="C:chromosome, centromeric region"/>
    <property type="evidence" value="ECO:0007669"/>
    <property type="project" value="TreeGrafter"/>
</dbReference>
<evidence type="ECO:0000313" key="5">
    <source>
        <dbReference type="EMBL" id="GAO47008.1"/>
    </source>
</evidence>
<dbReference type="PANTHER" id="PTHR13395">
    <property type="entry name" value="SISTER CHROMATID COHESION PROTEIN DCC1-RELATED"/>
    <property type="match status" value="1"/>
</dbReference>
<dbReference type="GO" id="GO:0034088">
    <property type="term" value="P:maintenance of mitotic sister chromatid cohesion"/>
    <property type="evidence" value="ECO:0007669"/>
    <property type="project" value="TreeGrafter"/>
</dbReference>
<reference evidence="5 6" key="1">
    <citation type="journal article" date="2011" name="J. Gen. Appl. Microbiol.">
        <title>Draft genome sequencing of the enigmatic yeast Saitoella complicata.</title>
        <authorList>
            <person name="Nishida H."/>
            <person name="Hamamoto M."/>
            <person name="Sugiyama J."/>
        </authorList>
    </citation>
    <scope>NUCLEOTIDE SEQUENCE [LARGE SCALE GENOMIC DNA]</scope>
    <source>
        <strain evidence="5 6">NRRL Y-17804</strain>
    </source>
</reference>
<feature type="compositionally biased region" description="Basic and acidic residues" evidence="3">
    <location>
        <begin position="526"/>
        <end position="555"/>
    </location>
</feature>
<dbReference type="InterPro" id="IPR019128">
    <property type="entry name" value="Dcc1"/>
</dbReference>
<reference evidence="5 6" key="3">
    <citation type="journal article" date="2015" name="Genome Announc.">
        <title>Draft Genome Sequence of the Archiascomycetous Yeast Saitoella complicata.</title>
        <authorList>
            <person name="Yamauchi K."/>
            <person name="Kondo S."/>
            <person name="Hamamoto M."/>
            <person name="Takahashi Y."/>
            <person name="Ogura Y."/>
            <person name="Hayashi T."/>
            <person name="Nishida H."/>
        </authorList>
    </citation>
    <scope>NUCLEOTIDE SEQUENCE [LARGE SCALE GENOMIC DNA]</scope>
    <source>
        <strain evidence="5 6">NRRL Y-17804</strain>
    </source>
</reference>
<feature type="compositionally biased region" description="Basic residues" evidence="3">
    <location>
        <begin position="455"/>
        <end position="468"/>
    </location>
</feature>
<dbReference type="PANTHER" id="PTHR13395:SF6">
    <property type="entry name" value="SISTER CHROMATID COHESION PROTEIN DCC1"/>
    <property type="match status" value="1"/>
</dbReference>
<name>A0A0E9NB29_SAICN</name>
<feature type="transmembrane region" description="Helical" evidence="4">
    <location>
        <begin position="693"/>
        <end position="717"/>
    </location>
</feature>
<keyword evidence="2" id="KW-0235">DNA replication</keyword>
<keyword evidence="4" id="KW-0812">Transmembrane</keyword>
<evidence type="ECO:0000256" key="4">
    <source>
        <dbReference type="SAM" id="Phobius"/>
    </source>
</evidence>
<dbReference type="Pfam" id="PF09724">
    <property type="entry name" value="Dcc1"/>
    <property type="match status" value="1"/>
</dbReference>
<keyword evidence="4" id="KW-0472">Membrane</keyword>
<organism evidence="5 6">
    <name type="scientific">Saitoella complicata (strain BCRC 22490 / CBS 7301 / JCM 7358 / NBRC 10748 / NRRL Y-17804)</name>
    <dbReference type="NCBI Taxonomy" id="698492"/>
    <lineage>
        <taxon>Eukaryota</taxon>
        <taxon>Fungi</taxon>
        <taxon>Dikarya</taxon>
        <taxon>Ascomycota</taxon>
        <taxon>Taphrinomycotina</taxon>
        <taxon>Taphrinomycotina incertae sedis</taxon>
        <taxon>Saitoella</taxon>
    </lineage>
</organism>